<dbReference type="EMBL" id="SRHE01000725">
    <property type="protein sequence ID" value="TWW08325.1"/>
    <property type="molecule type" value="Genomic_DNA"/>
</dbReference>
<evidence type="ECO:0000256" key="5">
    <source>
        <dbReference type="PROSITE-ProRule" id="PRU10137"/>
    </source>
</evidence>
<feature type="active site" description="O-(5'-phospho-DNA)-serine intermediate" evidence="4 5">
    <location>
        <position position="12"/>
    </location>
</feature>
<dbReference type="PANTHER" id="PTHR30461">
    <property type="entry name" value="DNA-INVERTASE FROM LAMBDOID PROPHAGE"/>
    <property type="match status" value="1"/>
</dbReference>
<evidence type="ECO:0000313" key="7">
    <source>
        <dbReference type="EMBL" id="TWW08325.1"/>
    </source>
</evidence>
<dbReference type="Proteomes" id="UP000321083">
    <property type="component" value="Unassembled WGS sequence"/>
</dbReference>
<dbReference type="AlphaFoldDB" id="A0A5C6M2K1"/>
<dbReference type="Gene3D" id="3.40.50.1390">
    <property type="entry name" value="Resolvase, N-terminal catalytic domain"/>
    <property type="match status" value="1"/>
</dbReference>
<dbReference type="GO" id="GO:0015074">
    <property type="term" value="P:DNA integration"/>
    <property type="evidence" value="ECO:0007669"/>
    <property type="project" value="UniProtKB-KW"/>
</dbReference>
<reference evidence="7 8" key="2">
    <citation type="submission" date="2019-08" db="EMBL/GenBank/DDBJ databases">
        <authorList>
            <person name="Henke P."/>
        </authorList>
    </citation>
    <scope>NUCLEOTIDE SEQUENCE [LARGE SCALE GENOMIC DNA]</scope>
    <source>
        <strain evidence="7">Phe10_nw2017</strain>
    </source>
</reference>
<dbReference type="GO" id="GO:0003677">
    <property type="term" value="F:DNA binding"/>
    <property type="evidence" value="ECO:0007669"/>
    <property type="project" value="UniProtKB-KW"/>
</dbReference>
<evidence type="ECO:0000256" key="2">
    <source>
        <dbReference type="ARBA" id="ARBA00023125"/>
    </source>
</evidence>
<keyword evidence="3" id="KW-0233">DNA recombination</keyword>
<comment type="caution">
    <text evidence="7">The sequence shown here is derived from an EMBL/GenBank/DDBJ whole genome shotgun (WGS) entry which is preliminary data.</text>
</comment>
<dbReference type="GO" id="GO:0000150">
    <property type="term" value="F:DNA strand exchange activity"/>
    <property type="evidence" value="ECO:0007669"/>
    <property type="project" value="InterPro"/>
</dbReference>
<organism evidence="7 8">
    <name type="scientific">Planctomyces bekefii</name>
    <dbReference type="NCBI Taxonomy" id="1653850"/>
    <lineage>
        <taxon>Bacteria</taxon>
        <taxon>Pseudomonadati</taxon>
        <taxon>Planctomycetota</taxon>
        <taxon>Planctomycetia</taxon>
        <taxon>Planctomycetales</taxon>
        <taxon>Planctomycetaceae</taxon>
        <taxon>Planctomyces</taxon>
    </lineage>
</organism>
<keyword evidence="1" id="KW-0229">DNA integration</keyword>
<dbReference type="PANTHER" id="PTHR30461:SF2">
    <property type="entry name" value="SERINE RECOMBINASE PINE-RELATED"/>
    <property type="match status" value="1"/>
</dbReference>
<keyword evidence="8" id="KW-1185">Reference proteome</keyword>
<dbReference type="CDD" id="cd03768">
    <property type="entry name" value="SR_ResInv"/>
    <property type="match status" value="1"/>
</dbReference>
<dbReference type="InterPro" id="IPR050639">
    <property type="entry name" value="SSR_resolvase"/>
</dbReference>
<dbReference type="PROSITE" id="PS00397">
    <property type="entry name" value="RECOMBINASES_1"/>
    <property type="match status" value="1"/>
</dbReference>
<dbReference type="SUPFAM" id="SSF53041">
    <property type="entry name" value="Resolvase-like"/>
    <property type="match status" value="1"/>
</dbReference>
<evidence type="ECO:0000313" key="8">
    <source>
        <dbReference type="Proteomes" id="UP000321083"/>
    </source>
</evidence>
<name>A0A5C6M2K1_9PLAN</name>
<accession>A0A5C6M2K1</accession>
<evidence type="ECO:0000256" key="4">
    <source>
        <dbReference type="PIRSR" id="PIRSR606118-50"/>
    </source>
</evidence>
<evidence type="ECO:0000256" key="1">
    <source>
        <dbReference type="ARBA" id="ARBA00022908"/>
    </source>
</evidence>
<protein>
    <submittedName>
        <fullName evidence="7">Resolvase</fullName>
    </submittedName>
</protein>
<dbReference type="InterPro" id="IPR006118">
    <property type="entry name" value="Recombinase_CS"/>
</dbReference>
<gene>
    <name evidence="7" type="ORF">E3A20_25460</name>
</gene>
<reference evidence="7 8" key="1">
    <citation type="submission" date="2019-08" db="EMBL/GenBank/DDBJ databases">
        <title>100 year-old enigma solved: identification of Planctomyces bekefii, the type genus and species of the phylum Planctomycetes.</title>
        <authorList>
            <person name="Svetlana D.N."/>
            <person name="Overmann J."/>
        </authorList>
    </citation>
    <scope>NUCLEOTIDE SEQUENCE [LARGE SCALE GENOMIC DNA]</scope>
    <source>
        <strain evidence="7">Phe10_nw2017</strain>
    </source>
</reference>
<proteinExistence type="predicted"/>
<evidence type="ECO:0000256" key="3">
    <source>
        <dbReference type="ARBA" id="ARBA00023172"/>
    </source>
</evidence>
<dbReference type="SMART" id="SM00857">
    <property type="entry name" value="Resolvase"/>
    <property type="match status" value="1"/>
</dbReference>
<evidence type="ECO:0000259" key="6">
    <source>
        <dbReference type="PROSITE" id="PS51736"/>
    </source>
</evidence>
<dbReference type="InterPro" id="IPR036162">
    <property type="entry name" value="Resolvase-like_N_sf"/>
</dbReference>
<dbReference type="Pfam" id="PF00239">
    <property type="entry name" value="Resolvase"/>
    <property type="match status" value="1"/>
</dbReference>
<sequence length="193" mass="21656">MSKRVALYLRVSTSEQTTKNQRRELMAVAKRQGWDEVQVFVDEGISGAKGRGQRPGLDAMLRGVSRKDFDLLACWSVDRLGRSLQDLVSLLAEFHSKNVDLYLHQQGLDTTTPSGKAMFQMLGVFSEFERAIIRERIKAGLARARAEGKVFGRPRVSEKVEAAIRAARRKGQGMRRIARELGVGVSTVQRVIR</sequence>
<dbReference type="PROSITE" id="PS51736">
    <property type="entry name" value="RECOMBINASES_3"/>
    <property type="match status" value="1"/>
</dbReference>
<dbReference type="InterPro" id="IPR006119">
    <property type="entry name" value="Resolv_N"/>
</dbReference>
<keyword evidence="2" id="KW-0238">DNA-binding</keyword>
<feature type="domain" description="Resolvase/invertase-type recombinase catalytic" evidence="6">
    <location>
        <begin position="4"/>
        <end position="148"/>
    </location>
</feature>